<dbReference type="PANTHER" id="PTHR39075">
    <property type="entry name" value="FI19908P1"/>
    <property type="match status" value="1"/>
</dbReference>
<name>A0AA39INL2_9BILA</name>
<dbReference type="AlphaFoldDB" id="A0AA39INL2"/>
<sequence length="271" mass="30155">MEKWPLIHLSRSGTMAVLLKHDVVVELLCDHTVRVVCPNEFSVLCDANGKTLGILHRRGKILKTNNSIACMMDSPPHPRHTDDQRIKQIAFGKKGILFSMSHLKQAMFISSSSRTRQSKNNTSWYRNGEHISTIPADQVVFAKLDYDFTLHGFYANERASDKSKKLASQLVSSAVYHFEDEGLFVSLHGVKIKQNKSGDVVIENNGQYIKCSPKKASVEIRAGGTELFMDLDWKALIKDGGRRAHVSRSGMVIGDGVDLAMVDQNGRIVGC</sequence>
<evidence type="ECO:0000313" key="1">
    <source>
        <dbReference type="EMBL" id="KAK0426582.1"/>
    </source>
</evidence>
<dbReference type="EMBL" id="JAUCMV010000001">
    <property type="protein sequence ID" value="KAK0426582.1"/>
    <property type="molecule type" value="Genomic_DNA"/>
</dbReference>
<comment type="caution">
    <text evidence="1">The sequence shown here is derived from an EMBL/GenBank/DDBJ whole genome shotgun (WGS) entry which is preliminary data.</text>
</comment>
<proteinExistence type="predicted"/>
<keyword evidence="2" id="KW-1185">Reference proteome</keyword>
<protein>
    <submittedName>
        <fullName evidence="1">Uncharacterized protein</fullName>
    </submittedName>
</protein>
<gene>
    <name evidence="1" type="ORF">QR680_009782</name>
</gene>
<evidence type="ECO:0000313" key="2">
    <source>
        <dbReference type="Proteomes" id="UP001175271"/>
    </source>
</evidence>
<organism evidence="1 2">
    <name type="scientific">Steinernema hermaphroditum</name>
    <dbReference type="NCBI Taxonomy" id="289476"/>
    <lineage>
        <taxon>Eukaryota</taxon>
        <taxon>Metazoa</taxon>
        <taxon>Ecdysozoa</taxon>
        <taxon>Nematoda</taxon>
        <taxon>Chromadorea</taxon>
        <taxon>Rhabditida</taxon>
        <taxon>Tylenchina</taxon>
        <taxon>Panagrolaimomorpha</taxon>
        <taxon>Strongyloidoidea</taxon>
        <taxon>Steinernematidae</taxon>
        <taxon>Steinernema</taxon>
    </lineage>
</organism>
<reference evidence="1" key="1">
    <citation type="submission" date="2023-06" db="EMBL/GenBank/DDBJ databases">
        <title>Genomic analysis of the entomopathogenic nematode Steinernema hermaphroditum.</title>
        <authorList>
            <person name="Schwarz E.M."/>
            <person name="Heppert J.K."/>
            <person name="Baniya A."/>
            <person name="Schwartz H.T."/>
            <person name="Tan C.-H."/>
            <person name="Antoshechkin I."/>
            <person name="Sternberg P.W."/>
            <person name="Goodrich-Blair H."/>
            <person name="Dillman A.R."/>
        </authorList>
    </citation>
    <scope>NUCLEOTIDE SEQUENCE</scope>
    <source>
        <strain evidence="1">PS9179</strain>
        <tissue evidence="1">Whole animal</tissue>
    </source>
</reference>
<dbReference type="Proteomes" id="UP001175271">
    <property type="component" value="Unassembled WGS sequence"/>
</dbReference>
<dbReference type="PANTHER" id="PTHR39075:SF1">
    <property type="entry name" value="FI19908P1"/>
    <property type="match status" value="1"/>
</dbReference>
<accession>A0AA39INL2</accession>
<dbReference type="GO" id="GO:0005615">
    <property type="term" value="C:extracellular space"/>
    <property type="evidence" value="ECO:0007669"/>
    <property type="project" value="TreeGrafter"/>
</dbReference>